<keyword evidence="3" id="KW-1185">Reference proteome</keyword>
<protein>
    <recommendedName>
        <fullName evidence="4">Bacterial SH3 domain protein</fullName>
    </recommendedName>
</protein>
<dbReference type="OrthoDB" id="9800780at2"/>
<evidence type="ECO:0000256" key="1">
    <source>
        <dbReference type="SAM" id="MobiDB-lite"/>
    </source>
</evidence>
<evidence type="ECO:0008006" key="4">
    <source>
        <dbReference type="Google" id="ProtNLM"/>
    </source>
</evidence>
<proteinExistence type="predicted"/>
<accession>A0A1X1FCB9</accession>
<feature type="region of interest" description="Disordered" evidence="1">
    <location>
        <begin position="150"/>
        <end position="170"/>
    </location>
</feature>
<gene>
    <name evidence="2" type="ORF">FAM23169_02171</name>
</gene>
<evidence type="ECO:0000313" key="2">
    <source>
        <dbReference type="EMBL" id="ORN26027.1"/>
    </source>
</evidence>
<dbReference type="AlphaFoldDB" id="A0A1X1FCB9"/>
<dbReference type="RefSeq" id="WP_084988981.1">
    <property type="nucleotide sequence ID" value="NZ_MSAU01000022.1"/>
</dbReference>
<name>A0A1X1FCB9_9LACO</name>
<dbReference type="Proteomes" id="UP000193009">
    <property type="component" value="Unassembled WGS sequence"/>
</dbReference>
<evidence type="ECO:0000313" key="3">
    <source>
        <dbReference type="Proteomes" id="UP000193009"/>
    </source>
</evidence>
<reference evidence="2 3" key="1">
    <citation type="journal article" date="2017" name="Front. Microbiol.">
        <title>The Histidine Decarboxylase Gene Cluster of Lactobacillus parabuchneri Was Gained by Horizontal Gene Transfer and Is Mobile within the Species.</title>
        <authorList>
            <person name="Wuthrich D."/>
            <person name="Berthoud H."/>
            <person name="Wechsler D."/>
            <person name="Eugster E."/>
            <person name="Irmler S."/>
            <person name="Bruggmann R."/>
        </authorList>
    </citation>
    <scope>NUCLEOTIDE SEQUENCE [LARGE SCALE GENOMIC DNA]</scope>
    <source>
        <strain evidence="2 3">FAM23169</strain>
    </source>
</reference>
<comment type="caution">
    <text evidence="2">The sequence shown here is derived from an EMBL/GenBank/DDBJ whole genome shotgun (WGS) entry which is preliminary data.</text>
</comment>
<feature type="compositionally biased region" description="Basic residues" evidence="1">
    <location>
        <begin position="150"/>
        <end position="169"/>
    </location>
</feature>
<organism evidence="2 3">
    <name type="scientific">Lentilactobacillus parabuchneri</name>
    <dbReference type="NCBI Taxonomy" id="152331"/>
    <lineage>
        <taxon>Bacteria</taxon>
        <taxon>Bacillati</taxon>
        <taxon>Bacillota</taxon>
        <taxon>Bacilli</taxon>
        <taxon>Lactobacillales</taxon>
        <taxon>Lactobacillaceae</taxon>
        <taxon>Lentilactobacillus</taxon>
    </lineage>
</organism>
<dbReference type="EMBL" id="MSBD01000049">
    <property type="protein sequence ID" value="ORN26027.1"/>
    <property type="molecule type" value="Genomic_DNA"/>
</dbReference>
<sequence>MSKMSKSTHMGFYITYGKNKTFELPVNPAEVSIKYETDDKQTNIISYGEINQIGEYKLRKFDFDFVLPRHMKVTHYLTANKLKSRAQDYLSLLIKLYKAKKPIRFVISSTAVSIKMTIAGFTFGFKDGYADEYACTLSLREYRSYAAKRVKPKKKKKKSAKKGKTRSKSAVKVSRGSIVVATASLYSTAVGGTKLNATVKNRTVKVMLISPNAKYPYYIQTLTNQPLGWISKSNVRGS</sequence>